<dbReference type="AlphaFoldDB" id="A0A225DWV8"/>
<comment type="subcellular location">
    <subcellularLocation>
        <location evidence="1">Cell membrane</location>
        <topology evidence="1">Multi-pass membrane protein</topology>
    </subcellularLocation>
</comment>
<dbReference type="GO" id="GO:0016746">
    <property type="term" value="F:acyltransferase activity"/>
    <property type="evidence" value="ECO:0007669"/>
    <property type="project" value="UniProtKB-KW"/>
</dbReference>
<evidence type="ECO:0000256" key="3">
    <source>
        <dbReference type="ARBA" id="ARBA00022475"/>
    </source>
</evidence>
<comment type="similarity">
    <text evidence="2 9">Belongs to the membrane-bound acyltransferase family.</text>
</comment>
<keyword evidence="4 9" id="KW-0808">Transferase</keyword>
<reference evidence="12" key="1">
    <citation type="submission" date="2017-06" db="EMBL/GenBank/DDBJ databases">
        <title>Genome analysis of Fimbriiglobus ruber SP5, the first member of the order Planctomycetales with confirmed chitinolytic capability.</title>
        <authorList>
            <person name="Ravin N.V."/>
            <person name="Rakitin A.L."/>
            <person name="Ivanova A.A."/>
            <person name="Beletsky A.V."/>
            <person name="Kulichevskaya I.S."/>
            <person name="Mardanov A.V."/>
            <person name="Dedysh S.N."/>
        </authorList>
    </citation>
    <scope>NUCLEOTIDE SEQUENCE [LARGE SCALE GENOMIC DNA]</scope>
    <source>
        <strain evidence="12">SP5</strain>
    </source>
</reference>
<evidence type="ECO:0000313" key="11">
    <source>
        <dbReference type="EMBL" id="OWK42968.1"/>
    </source>
</evidence>
<dbReference type="InterPro" id="IPR028362">
    <property type="entry name" value="AlgI"/>
</dbReference>
<protein>
    <submittedName>
        <fullName evidence="11">Alginate O-acetyltransferase</fullName>
    </submittedName>
</protein>
<feature type="transmembrane region" description="Helical" evidence="10">
    <location>
        <begin position="532"/>
        <end position="550"/>
    </location>
</feature>
<dbReference type="Pfam" id="PF03062">
    <property type="entry name" value="MBOAT"/>
    <property type="match status" value="1"/>
</dbReference>
<dbReference type="PIRSF" id="PIRSF016636">
    <property type="entry name" value="AlgI_DltB"/>
    <property type="match status" value="1"/>
</dbReference>
<keyword evidence="8 9" id="KW-0012">Acyltransferase</keyword>
<evidence type="ECO:0000313" key="12">
    <source>
        <dbReference type="Proteomes" id="UP000214646"/>
    </source>
</evidence>
<feature type="transmembrane region" description="Helical" evidence="10">
    <location>
        <begin position="267"/>
        <end position="284"/>
    </location>
</feature>
<evidence type="ECO:0000256" key="8">
    <source>
        <dbReference type="ARBA" id="ARBA00023315"/>
    </source>
</evidence>
<dbReference type="InterPro" id="IPR004299">
    <property type="entry name" value="MBOAT_fam"/>
</dbReference>
<evidence type="ECO:0000256" key="10">
    <source>
        <dbReference type="SAM" id="Phobius"/>
    </source>
</evidence>
<organism evidence="11 12">
    <name type="scientific">Fimbriiglobus ruber</name>
    <dbReference type="NCBI Taxonomy" id="1908690"/>
    <lineage>
        <taxon>Bacteria</taxon>
        <taxon>Pseudomonadati</taxon>
        <taxon>Planctomycetota</taxon>
        <taxon>Planctomycetia</taxon>
        <taxon>Gemmatales</taxon>
        <taxon>Gemmataceae</taxon>
        <taxon>Fimbriiglobus</taxon>
    </lineage>
</organism>
<feature type="transmembrane region" description="Helical" evidence="10">
    <location>
        <begin position="235"/>
        <end position="255"/>
    </location>
</feature>
<evidence type="ECO:0000256" key="4">
    <source>
        <dbReference type="ARBA" id="ARBA00022679"/>
    </source>
</evidence>
<dbReference type="PANTHER" id="PTHR13285:SF23">
    <property type="entry name" value="TEICHOIC ACID D-ALANYLTRANSFERASE"/>
    <property type="match status" value="1"/>
</dbReference>
<dbReference type="PANTHER" id="PTHR13285">
    <property type="entry name" value="ACYLTRANSFERASE"/>
    <property type="match status" value="1"/>
</dbReference>
<dbReference type="PIRSF" id="PIRSF500217">
    <property type="entry name" value="AlgI"/>
    <property type="match status" value="1"/>
</dbReference>
<sequence>MPLFAQAAPLPVLPPNPAVLNAEQLQAATDTVHAVPANQLATADPKWFSQAAQILERNRWENEEGSYFRELHKLLPELFFQTQGFVLFFLAVATIYWLMPRRWNTVRVWVLVIASFHFYAAWNASLAFLVTGTATLDYFFARAIEWTANRRTKFAIMWTSIGMNLGILCYFKYRGFFLNELHDGLVRLGAHPAFDRFTPLDILIPFGISFYTFEAVSYAVDVYKSKVRAERSLPHFLLFILFFPHLVAGPIVRAGDFLKQAHRVKRWNWVRIQIGVQFVLLGLFKKLAIADRMAVFCDGVPGNPGPLLDPASYNASALWLAVLAYALRIYADFSGYSDMAVGTAHLLGYRLTQNFNMPYLSPNVGEFWRRWHISLSSWLRDYLYIPLGGSRGSAFATNRNLMITMILGGLWHGANWPYLIWGAIHGGLLVGHRQFRAFAENRPTLRAVLESTPGTVARVALTFFCVSLCWVFFRPDLDKALITLERMFTLAQSGQSLALHNRSLWWTVAFVFGCHLLVAHGIWQWLWARTPPVFVGFGYAVTLTVAMVLAPEQGQTFIYFTF</sequence>
<accession>A0A225DWV8</accession>
<evidence type="ECO:0000256" key="1">
    <source>
        <dbReference type="ARBA" id="ARBA00004651"/>
    </source>
</evidence>
<feature type="transmembrane region" description="Helical" evidence="10">
    <location>
        <begin position="455"/>
        <end position="473"/>
    </location>
</feature>
<proteinExistence type="inferred from homology"/>
<name>A0A225DWV8_9BACT</name>
<evidence type="ECO:0000256" key="6">
    <source>
        <dbReference type="ARBA" id="ARBA00022989"/>
    </source>
</evidence>
<feature type="transmembrane region" description="Helical" evidence="10">
    <location>
        <begin position="401"/>
        <end position="424"/>
    </location>
</feature>
<dbReference type="InterPro" id="IPR051085">
    <property type="entry name" value="MB_O-acyltransferase"/>
</dbReference>
<keyword evidence="12" id="KW-1185">Reference proteome</keyword>
<feature type="transmembrane region" description="Helical" evidence="10">
    <location>
        <begin position="504"/>
        <end position="526"/>
    </location>
</feature>
<dbReference type="Proteomes" id="UP000214646">
    <property type="component" value="Unassembled WGS sequence"/>
</dbReference>
<dbReference type="OrthoDB" id="9805788at2"/>
<comment type="caution">
    <text evidence="11">The sequence shown here is derived from an EMBL/GenBank/DDBJ whole genome shotgun (WGS) entry which is preliminary data.</text>
</comment>
<dbReference type="InterPro" id="IPR024194">
    <property type="entry name" value="Ac/AlaTfrase_AlgI/DltB"/>
</dbReference>
<evidence type="ECO:0000256" key="7">
    <source>
        <dbReference type="ARBA" id="ARBA00023136"/>
    </source>
</evidence>
<evidence type="ECO:0000256" key="2">
    <source>
        <dbReference type="ARBA" id="ARBA00010323"/>
    </source>
</evidence>
<keyword evidence="7 9" id="KW-0472">Membrane</keyword>
<dbReference type="EMBL" id="NIDE01000004">
    <property type="protein sequence ID" value="OWK42968.1"/>
    <property type="molecule type" value="Genomic_DNA"/>
</dbReference>
<dbReference type="GO" id="GO:0042121">
    <property type="term" value="P:alginic acid biosynthetic process"/>
    <property type="evidence" value="ECO:0007669"/>
    <property type="project" value="InterPro"/>
</dbReference>
<feature type="transmembrane region" description="Helical" evidence="10">
    <location>
        <begin position="78"/>
        <end position="99"/>
    </location>
</feature>
<evidence type="ECO:0000256" key="9">
    <source>
        <dbReference type="PIRNR" id="PIRNR016636"/>
    </source>
</evidence>
<feature type="transmembrane region" description="Helical" evidence="10">
    <location>
        <begin position="152"/>
        <end position="173"/>
    </location>
</feature>
<dbReference type="RefSeq" id="WP_088253894.1">
    <property type="nucleotide sequence ID" value="NZ_NIDE01000004.1"/>
</dbReference>
<feature type="transmembrane region" description="Helical" evidence="10">
    <location>
        <begin position="119"/>
        <end position="140"/>
    </location>
</feature>
<gene>
    <name evidence="11" type="ORF">FRUB_02567</name>
</gene>
<keyword evidence="5 10" id="KW-0812">Transmembrane</keyword>
<keyword evidence="3 9" id="KW-1003">Cell membrane</keyword>
<keyword evidence="6 10" id="KW-1133">Transmembrane helix</keyword>
<dbReference type="GO" id="GO:0005886">
    <property type="term" value="C:plasma membrane"/>
    <property type="evidence" value="ECO:0007669"/>
    <property type="project" value="UniProtKB-SubCell"/>
</dbReference>
<evidence type="ECO:0000256" key="5">
    <source>
        <dbReference type="ARBA" id="ARBA00022692"/>
    </source>
</evidence>
<feature type="transmembrane region" description="Helical" evidence="10">
    <location>
        <begin position="202"/>
        <end position="223"/>
    </location>
</feature>